<accession>A0A7W7QM66</accession>
<proteinExistence type="predicted"/>
<comment type="caution">
    <text evidence="2">The sequence shown here is derived from an EMBL/GenBank/DDBJ whole genome shotgun (WGS) entry which is preliminary data.</text>
</comment>
<dbReference type="EMBL" id="JACHJP010000002">
    <property type="protein sequence ID" value="MBB4915611.1"/>
    <property type="molecule type" value="Genomic_DNA"/>
</dbReference>
<keyword evidence="3" id="KW-1185">Reference proteome</keyword>
<evidence type="ECO:0000256" key="1">
    <source>
        <dbReference type="SAM" id="SignalP"/>
    </source>
</evidence>
<name>A0A7W7QM66_9ACTN</name>
<dbReference type="RefSeq" id="WP_184714252.1">
    <property type="nucleotide sequence ID" value="NZ_JACHJP010000002.1"/>
</dbReference>
<organism evidence="2 3">
    <name type="scientific">Streptosporangium saharense</name>
    <dbReference type="NCBI Taxonomy" id="1706840"/>
    <lineage>
        <taxon>Bacteria</taxon>
        <taxon>Bacillati</taxon>
        <taxon>Actinomycetota</taxon>
        <taxon>Actinomycetes</taxon>
        <taxon>Streptosporangiales</taxon>
        <taxon>Streptosporangiaceae</taxon>
        <taxon>Streptosporangium</taxon>
    </lineage>
</organism>
<feature type="signal peptide" evidence="1">
    <location>
        <begin position="1"/>
        <end position="19"/>
    </location>
</feature>
<dbReference type="AlphaFoldDB" id="A0A7W7QM66"/>
<feature type="chain" id="PRO_5038416937" description="Lipoprotein" evidence="1">
    <location>
        <begin position="20"/>
        <end position="281"/>
    </location>
</feature>
<dbReference type="Proteomes" id="UP000552644">
    <property type="component" value="Unassembled WGS sequence"/>
</dbReference>
<keyword evidence="1" id="KW-0732">Signal</keyword>
<evidence type="ECO:0000313" key="2">
    <source>
        <dbReference type="EMBL" id="MBB4915611.1"/>
    </source>
</evidence>
<evidence type="ECO:0008006" key="4">
    <source>
        <dbReference type="Google" id="ProtNLM"/>
    </source>
</evidence>
<reference evidence="2 3" key="1">
    <citation type="submission" date="2020-08" db="EMBL/GenBank/DDBJ databases">
        <title>Genomic Encyclopedia of Type Strains, Phase III (KMG-III): the genomes of soil and plant-associated and newly described type strains.</title>
        <authorList>
            <person name="Whitman W."/>
        </authorList>
    </citation>
    <scope>NUCLEOTIDE SEQUENCE [LARGE SCALE GENOMIC DNA]</scope>
    <source>
        <strain evidence="2 3">CECT 8840</strain>
    </source>
</reference>
<evidence type="ECO:0000313" key="3">
    <source>
        <dbReference type="Proteomes" id="UP000552644"/>
    </source>
</evidence>
<gene>
    <name evidence="2" type="ORF">FHS44_002696</name>
</gene>
<protein>
    <recommendedName>
        <fullName evidence="4">Lipoprotein</fullName>
    </recommendedName>
</protein>
<sequence>MKRLIASIAAATITTSLLAAPAASAQTTAPTDPVKALKSRIAPGKGVRFTDVAALVSFTGKTPLLRRTGSFQYGKTDVVASDVTASRSTDEDLGPTESFVLNMLSRPERTIRVGTTSYYSGGPWAPPKGKTWVRHPNGLSAGFSGWYGQLVNAAEPATLKALLAKGRKAGNTYSGTISFGALNRISPWIRHSSLTGIDGEEEKAVLRFTLTLGPDQLPRRLVTVYPKSTHFGDRGDVEDRRFSVETRYTGWGSRLTIKAPPANTVVTMGKRKRLDRGGGRG</sequence>